<dbReference type="Pfam" id="PF17428">
    <property type="entry name" value="DUF5412"/>
    <property type="match status" value="1"/>
</dbReference>
<dbReference type="AlphaFoldDB" id="A0A3D9IWN2"/>
<keyword evidence="1" id="KW-0812">Transmembrane</keyword>
<keyword evidence="1" id="KW-1133">Transmembrane helix</keyword>
<comment type="caution">
    <text evidence="2">The sequence shown here is derived from an EMBL/GenBank/DDBJ whole genome shotgun (WGS) entry which is preliminary data.</text>
</comment>
<protein>
    <submittedName>
        <fullName evidence="2">Uncharacterized protein</fullName>
    </submittedName>
</protein>
<proteinExistence type="predicted"/>
<feature type="transmembrane region" description="Helical" evidence="1">
    <location>
        <begin position="42"/>
        <end position="59"/>
    </location>
</feature>
<sequence>MQRIKINYNLYSFCLVLMCILSSSYSLYSNIHNTWLITPPNYMILILCILAFVFGIKGFKNNTKWWQKTGSSISVLLSFVMSIILLLVILFTSYFSSGQKIINTIHSPDNEFTIVFYSWNAGAMGTFGIRGELLGPLWFKKRIYYQVRTEKVDVEWINAHEISINNYILNLDKGETYGYSNS</sequence>
<keyword evidence="3" id="KW-1185">Reference proteome</keyword>
<dbReference type="Proteomes" id="UP000256869">
    <property type="component" value="Unassembled WGS sequence"/>
</dbReference>
<accession>A0A3D9IWN2</accession>
<gene>
    <name evidence="2" type="ORF">DFP95_101650</name>
</gene>
<evidence type="ECO:0000313" key="2">
    <source>
        <dbReference type="EMBL" id="RED66152.1"/>
    </source>
</evidence>
<feature type="transmembrane region" description="Helical" evidence="1">
    <location>
        <begin position="71"/>
        <end position="96"/>
    </location>
</feature>
<feature type="transmembrane region" description="Helical" evidence="1">
    <location>
        <begin position="116"/>
        <end position="139"/>
    </location>
</feature>
<evidence type="ECO:0000256" key="1">
    <source>
        <dbReference type="SAM" id="Phobius"/>
    </source>
</evidence>
<reference evidence="2 3" key="1">
    <citation type="submission" date="2018-07" db="EMBL/GenBank/DDBJ databases">
        <title>Genomic Encyclopedia of Type Strains, Phase III (KMG-III): the genomes of soil and plant-associated and newly described type strains.</title>
        <authorList>
            <person name="Whitman W."/>
        </authorList>
    </citation>
    <scope>NUCLEOTIDE SEQUENCE [LARGE SCALE GENOMIC DNA]</scope>
    <source>
        <strain evidence="2 3">CECT 8236</strain>
    </source>
</reference>
<keyword evidence="1" id="KW-0472">Membrane</keyword>
<evidence type="ECO:0000313" key="3">
    <source>
        <dbReference type="Proteomes" id="UP000256869"/>
    </source>
</evidence>
<dbReference type="InterPro" id="IPR035406">
    <property type="entry name" value="DUF5412"/>
</dbReference>
<name>A0A3D9IWN2_9BACL</name>
<dbReference type="EMBL" id="QRDY01000001">
    <property type="protein sequence ID" value="RED66152.1"/>
    <property type="molecule type" value="Genomic_DNA"/>
</dbReference>
<organism evidence="2 3">
    <name type="scientific">Cohnella lupini</name>
    <dbReference type="NCBI Taxonomy" id="1294267"/>
    <lineage>
        <taxon>Bacteria</taxon>
        <taxon>Bacillati</taxon>
        <taxon>Bacillota</taxon>
        <taxon>Bacilli</taxon>
        <taxon>Bacillales</taxon>
        <taxon>Paenibacillaceae</taxon>
        <taxon>Cohnella</taxon>
    </lineage>
</organism>